<comment type="caution">
    <text evidence="3">The sequence shown here is derived from an EMBL/GenBank/DDBJ whole genome shotgun (WGS) entry which is preliminary data.</text>
</comment>
<dbReference type="STRING" id="747682.MALL_0693"/>
<dbReference type="GO" id="GO:0009294">
    <property type="term" value="P:DNA-mediated transformation"/>
    <property type="evidence" value="ECO:0007669"/>
    <property type="project" value="InterPro"/>
</dbReference>
<dbReference type="PANTHER" id="PTHR43022">
    <property type="entry name" value="PROTEIN SMF"/>
    <property type="match status" value="1"/>
</dbReference>
<feature type="domain" description="Smf/DprA SLOG" evidence="2">
    <location>
        <begin position="48"/>
        <end position="245"/>
    </location>
</feature>
<proteinExistence type="inferred from homology"/>
<comment type="similarity">
    <text evidence="1">Belongs to the DprA/Smf family.</text>
</comment>
<evidence type="ECO:0000256" key="1">
    <source>
        <dbReference type="ARBA" id="ARBA00006525"/>
    </source>
</evidence>
<evidence type="ECO:0000259" key="2">
    <source>
        <dbReference type="Pfam" id="PF02481"/>
    </source>
</evidence>
<evidence type="ECO:0000313" key="4">
    <source>
        <dbReference type="Proteomes" id="UP000004757"/>
    </source>
</evidence>
<dbReference type="eggNOG" id="COG0758">
    <property type="taxonomic scope" value="Bacteria"/>
</dbReference>
<name>D4XVU4_9BACT</name>
<dbReference type="EMBL" id="ADNC01000013">
    <property type="protein sequence ID" value="EFF41538.1"/>
    <property type="molecule type" value="Genomic_DNA"/>
</dbReference>
<organism evidence="3 4">
    <name type="scientific">Mycoplasmopsis alligatoris A21JP2</name>
    <dbReference type="NCBI Taxonomy" id="747682"/>
    <lineage>
        <taxon>Bacteria</taxon>
        <taxon>Bacillati</taxon>
        <taxon>Mycoplasmatota</taxon>
        <taxon>Mycoplasmoidales</taxon>
        <taxon>Metamycoplasmataceae</taxon>
        <taxon>Mycoplasmopsis</taxon>
    </lineage>
</organism>
<dbReference type="RefSeq" id="WP_005683499.1">
    <property type="nucleotide sequence ID" value="NZ_ADNC01000013.1"/>
</dbReference>
<dbReference type="PANTHER" id="PTHR43022:SF1">
    <property type="entry name" value="PROTEIN SMF"/>
    <property type="match status" value="1"/>
</dbReference>
<keyword evidence="4" id="KW-1185">Reference proteome</keyword>
<dbReference type="AlphaFoldDB" id="D4XVU4"/>
<dbReference type="Gene3D" id="3.40.50.450">
    <property type="match status" value="1"/>
</dbReference>
<accession>D4XVU4</accession>
<dbReference type="InterPro" id="IPR003488">
    <property type="entry name" value="DprA"/>
</dbReference>
<dbReference type="InterPro" id="IPR057666">
    <property type="entry name" value="DrpA_SLOG"/>
</dbReference>
<dbReference type="OrthoDB" id="9785707at2"/>
<evidence type="ECO:0000313" key="3">
    <source>
        <dbReference type="EMBL" id="EFF41538.1"/>
    </source>
</evidence>
<dbReference type="Proteomes" id="UP000004757">
    <property type="component" value="Unassembled WGS sequence"/>
</dbReference>
<sequence length="247" mass="29311">MKDYLLYYSWINNGDNYKVFLSLKNKMPMDHEKLKTIKHYLTKNNINYITFVDVNYPEKLLVYKYPPYVIYYKGNYDILNKDNIYCITAEKVGQKTDEYFNQNKDILIKNTTLLTNLYKNFDQEINGYYKMHNKDIIRLFAYGFNWDKNEQGDIKMENELWISQYPPETHPKNHRFRERNLITAALAKELIIISSLQESKIIHLANYFSEIGKEVNCFPGISLDDGNNELIKMGANLITQISDVIVY</sequence>
<protein>
    <recommendedName>
        <fullName evidence="2">Smf/DprA SLOG domain-containing protein</fullName>
    </recommendedName>
</protein>
<gene>
    <name evidence="3" type="ORF">MALL_0693</name>
</gene>
<dbReference type="Pfam" id="PF02481">
    <property type="entry name" value="DNA_processg_A"/>
    <property type="match status" value="1"/>
</dbReference>
<reference evidence="3 4" key="1">
    <citation type="submission" date="2010-03" db="EMBL/GenBank/DDBJ databases">
        <authorList>
            <person name="Glass J.I."/>
            <person name="Benders G.A."/>
            <person name="Durkin A.S."/>
            <person name="Farmerie W.G."/>
            <person name="Hlavinka K."/>
            <person name="Hostetler J."/>
            <person name="Jackson J."/>
            <person name="May M.A."/>
            <person name="Miller R.H."/>
            <person name="Paralanov V."/>
            <person name="Radune D."/>
            <person name="Szczypinski B."/>
            <person name="Brown D.R."/>
        </authorList>
    </citation>
    <scope>NUCLEOTIDE SEQUENCE [LARGE SCALE GENOMIC DNA]</scope>
    <source>
        <strain evidence="3 4">A21JP2</strain>
    </source>
</reference>